<reference evidence="3 4" key="1">
    <citation type="submission" date="2015-09" db="EMBL/GenBank/DDBJ databases">
        <title>Genome announcement of multiple Pseudomonas syringae strains.</title>
        <authorList>
            <person name="Thakur S."/>
            <person name="Wang P.W."/>
            <person name="Gong Y."/>
            <person name="Weir B.S."/>
            <person name="Guttman D.S."/>
        </authorList>
    </citation>
    <scope>NUCLEOTIDE SEQUENCE [LARGE SCALE GENOMIC DNA]</scope>
    <source>
        <strain evidence="3 4">ICMP9150</strain>
    </source>
</reference>
<gene>
    <name evidence="3" type="ORF">ALO71_02375</name>
</gene>
<name>A0A0P9UCR8_PSEA0</name>
<dbReference type="InterPro" id="IPR009331">
    <property type="entry name" value="Oligogalacturonate-sp_porin"/>
</dbReference>
<accession>A0A0P9UCR8</accession>
<organism evidence="3 4">
    <name type="scientific">Pseudomonas amygdali pv. dendropanacis</name>
    <dbReference type="NCBI Taxonomy" id="235272"/>
    <lineage>
        <taxon>Bacteria</taxon>
        <taxon>Pseudomonadati</taxon>
        <taxon>Pseudomonadota</taxon>
        <taxon>Gammaproteobacteria</taxon>
        <taxon>Pseudomonadales</taxon>
        <taxon>Pseudomonadaceae</taxon>
        <taxon>Pseudomonas</taxon>
        <taxon>Pseudomonas amygdali</taxon>
    </lineage>
</organism>
<dbReference type="PANTHER" id="PTHR38105:SF5">
    <property type="entry name" value="OUTER MEMBRANE PROTEIN"/>
    <property type="match status" value="1"/>
</dbReference>
<evidence type="ECO:0000256" key="2">
    <source>
        <dbReference type="SAM" id="SignalP"/>
    </source>
</evidence>
<dbReference type="GO" id="GO:0015772">
    <property type="term" value="P:oligosaccharide transport"/>
    <property type="evidence" value="ECO:0007669"/>
    <property type="project" value="TreeGrafter"/>
</dbReference>
<keyword evidence="1 2" id="KW-0732">Signal</keyword>
<dbReference type="EMBL" id="LJQG01000041">
    <property type="protein sequence ID" value="KPX23539.1"/>
    <property type="molecule type" value="Genomic_DNA"/>
</dbReference>
<dbReference type="AlphaFoldDB" id="A0A0P9UCR8"/>
<dbReference type="Pfam" id="PF06178">
    <property type="entry name" value="KdgM"/>
    <property type="match status" value="1"/>
</dbReference>
<dbReference type="Proteomes" id="UP000050346">
    <property type="component" value="Unassembled WGS sequence"/>
</dbReference>
<feature type="signal peptide" evidence="2">
    <location>
        <begin position="1"/>
        <end position="21"/>
    </location>
</feature>
<feature type="chain" id="PRO_5006169655" evidence="2">
    <location>
        <begin position="22"/>
        <end position="111"/>
    </location>
</feature>
<comment type="caution">
    <text evidence="3">The sequence shown here is derived from an EMBL/GenBank/DDBJ whole genome shotgun (WGS) entry which is preliminary data.</text>
</comment>
<protein>
    <submittedName>
        <fullName evidence="3">Oligogalacturonate-specific porin protein KdgM</fullName>
    </submittedName>
</protein>
<dbReference type="InterPro" id="IPR053713">
    <property type="entry name" value="Bact_OM_Channel_sf"/>
</dbReference>
<dbReference type="Gene3D" id="2.40.160.40">
    <property type="entry name" value="monomeric porin ompg"/>
    <property type="match status" value="1"/>
</dbReference>
<evidence type="ECO:0000313" key="4">
    <source>
        <dbReference type="Proteomes" id="UP000050346"/>
    </source>
</evidence>
<dbReference type="GO" id="GO:0015288">
    <property type="term" value="F:porin activity"/>
    <property type="evidence" value="ECO:0007669"/>
    <property type="project" value="TreeGrafter"/>
</dbReference>
<dbReference type="GO" id="GO:0009279">
    <property type="term" value="C:cell outer membrane"/>
    <property type="evidence" value="ECO:0007669"/>
    <property type="project" value="TreeGrafter"/>
</dbReference>
<evidence type="ECO:0000313" key="3">
    <source>
        <dbReference type="EMBL" id="KPX23539.1"/>
    </source>
</evidence>
<evidence type="ECO:0000256" key="1">
    <source>
        <dbReference type="ARBA" id="ARBA00022729"/>
    </source>
</evidence>
<sequence>MKKTLALISLTALFPGAWAHADSAYINYRHQYAESTRMHADRVKFGSRLDSGWGFEGELKYKTAGDRQDVAFDNTVGNGHELTVSYQYRLDEKWLLTPSFALESIEKSTAI</sequence>
<proteinExistence type="predicted"/>
<dbReference type="PATRIC" id="fig|235272.12.peg.3192"/>
<dbReference type="PANTHER" id="PTHR38105">
    <property type="entry name" value="OUTER MEMBRANE PROTEIN-RELATED-RELATED"/>
    <property type="match status" value="1"/>
</dbReference>